<dbReference type="PANTHER" id="PTHR46889">
    <property type="entry name" value="TRANSPOSASE INSF FOR INSERTION SEQUENCE IS3B-RELATED"/>
    <property type="match status" value="1"/>
</dbReference>
<evidence type="ECO:0000313" key="3">
    <source>
        <dbReference type="Proteomes" id="UP000032749"/>
    </source>
</evidence>
<evidence type="ECO:0000259" key="1">
    <source>
        <dbReference type="PROSITE" id="PS50994"/>
    </source>
</evidence>
<dbReference type="Proteomes" id="UP000032749">
    <property type="component" value="Chromosome"/>
</dbReference>
<reference evidence="2 3" key="1">
    <citation type="journal article" date="2013" name="Nat. Commun.">
        <title>Genome sequence and functional genomic analysis of the oil-degrading bacterium Oleispira antarctica.</title>
        <authorList>
            <person name="Kube M."/>
            <person name="Chernikova T.N."/>
            <person name="Al-Ramahi Y."/>
            <person name="Beloqui A."/>
            <person name="Lopez-Cortez N."/>
            <person name="Guazzaroni M.E."/>
            <person name="Heipieper H.J."/>
            <person name="Klages S."/>
            <person name="Kotsyurbenko O.R."/>
            <person name="Langer I."/>
            <person name="Nechitaylo T.Y."/>
            <person name="Lunsdorf H."/>
            <person name="Fernandez M."/>
            <person name="Juarez S."/>
            <person name="Ciordia S."/>
            <person name="Singer A."/>
            <person name="Kagan O."/>
            <person name="Egorova O."/>
            <person name="Petit P.A."/>
            <person name="Stogios P."/>
            <person name="Kim Y."/>
            <person name="Tchigvintsev A."/>
            <person name="Flick R."/>
            <person name="Denaro R."/>
            <person name="Genovese M."/>
            <person name="Albar J.P."/>
            <person name="Reva O.N."/>
            <person name="Martinez-Gomariz M."/>
            <person name="Tran H."/>
            <person name="Ferrer M."/>
            <person name="Savchenko A."/>
            <person name="Yakunin A.F."/>
            <person name="Yakimov M.M."/>
            <person name="Golyshina O.V."/>
            <person name="Reinhardt R."/>
            <person name="Golyshin P.N."/>
        </authorList>
    </citation>
    <scope>NUCLEOTIDE SEQUENCE [LARGE SCALE GENOMIC DNA]</scope>
</reference>
<dbReference type="AlphaFoldDB" id="R4YL65"/>
<feature type="domain" description="Integrase catalytic" evidence="1">
    <location>
        <begin position="36"/>
        <end position="106"/>
    </location>
</feature>
<protein>
    <submittedName>
        <fullName evidence="2">Transposase</fullName>
    </submittedName>
</protein>
<dbReference type="SUPFAM" id="SSF53098">
    <property type="entry name" value="Ribonuclease H-like"/>
    <property type="match status" value="1"/>
</dbReference>
<dbReference type="InterPro" id="IPR036397">
    <property type="entry name" value="RNaseH_sf"/>
</dbReference>
<dbReference type="GO" id="GO:0015074">
    <property type="term" value="P:DNA integration"/>
    <property type="evidence" value="ECO:0007669"/>
    <property type="project" value="InterPro"/>
</dbReference>
<evidence type="ECO:0000313" key="2">
    <source>
        <dbReference type="EMBL" id="CCK75185.1"/>
    </source>
</evidence>
<proteinExistence type="predicted"/>
<dbReference type="PROSITE" id="PS50994">
    <property type="entry name" value="INTEGRASE"/>
    <property type="match status" value="1"/>
</dbReference>
<dbReference type="InterPro" id="IPR012337">
    <property type="entry name" value="RNaseH-like_sf"/>
</dbReference>
<accession>R4YL65</accession>
<dbReference type="InterPro" id="IPR050900">
    <property type="entry name" value="Transposase_IS3/IS150/IS904"/>
</dbReference>
<gene>
    <name evidence="2" type="ORF">OLEAN_C10090</name>
</gene>
<dbReference type="EMBL" id="FO203512">
    <property type="protein sequence ID" value="CCK75185.1"/>
    <property type="molecule type" value="Genomic_DNA"/>
</dbReference>
<dbReference type="PATRIC" id="fig|698738.3.peg.1050"/>
<dbReference type="KEGG" id="oai:OLEAN_C10090"/>
<organism evidence="2 3">
    <name type="scientific">Oleispira antarctica RB-8</name>
    <dbReference type="NCBI Taxonomy" id="698738"/>
    <lineage>
        <taxon>Bacteria</taxon>
        <taxon>Pseudomonadati</taxon>
        <taxon>Pseudomonadota</taxon>
        <taxon>Gammaproteobacteria</taxon>
        <taxon>Oceanospirillales</taxon>
        <taxon>Oceanospirillaceae</taxon>
        <taxon>Oleispira</taxon>
    </lineage>
</organism>
<name>R4YL65_OLEAN</name>
<dbReference type="STRING" id="698738.OLEAN_C10090"/>
<dbReference type="InterPro" id="IPR001584">
    <property type="entry name" value="Integrase_cat-core"/>
</dbReference>
<dbReference type="PANTHER" id="PTHR46889:SF4">
    <property type="entry name" value="TRANSPOSASE INSO FOR INSERTION SEQUENCE ELEMENT IS911B-RELATED"/>
    <property type="match status" value="1"/>
</dbReference>
<dbReference type="Gene3D" id="3.30.420.10">
    <property type="entry name" value="Ribonuclease H-like superfamily/Ribonuclease H"/>
    <property type="match status" value="1"/>
</dbReference>
<dbReference type="Pfam" id="PF00665">
    <property type="entry name" value="rve"/>
    <property type="match status" value="1"/>
</dbReference>
<dbReference type="HOGENOM" id="CLU_027402_14_2_6"/>
<dbReference type="GO" id="GO:0003676">
    <property type="term" value="F:nucleic acid binding"/>
    <property type="evidence" value="ECO:0007669"/>
    <property type="project" value="InterPro"/>
</dbReference>
<keyword evidence="3" id="KW-1185">Reference proteome</keyword>
<sequence length="106" mass="12220">MRTEGLQAQRGYKRKNNYGGGDLSTVVPNLLNREFNVEKPNTVWVTDITYIRTQEGWLFLAVIIDLFSRQVIGWSMGSRINTDLVLNAITMACWRRKPKGEVTSWK</sequence>